<reference evidence="2 3" key="1">
    <citation type="journal article" date="2013" name="Front. Plant Sci.">
        <title>The Reference Genome of the Halophytic Plant Eutrema salsugineum.</title>
        <authorList>
            <person name="Yang R."/>
            <person name="Jarvis D.E."/>
            <person name="Chen H."/>
            <person name="Beilstein M.A."/>
            <person name="Grimwood J."/>
            <person name="Jenkins J."/>
            <person name="Shu S."/>
            <person name="Prochnik S."/>
            <person name="Xin M."/>
            <person name="Ma C."/>
            <person name="Schmutz J."/>
            <person name="Wing R.A."/>
            <person name="Mitchell-Olds T."/>
            <person name="Schumaker K.S."/>
            <person name="Wang X."/>
        </authorList>
    </citation>
    <scope>NUCLEOTIDE SEQUENCE [LARGE SCALE GENOMIC DNA]</scope>
</reference>
<name>V4LSM8_EUTSA</name>
<protein>
    <submittedName>
        <fullName evidence="2">Uncharacterized protein</fullName>
    </submittedName>
</protein>
<dbReference type="Gramene" id="ESQ53595">
    <property type="protein sequence ID" value="ESQ53595"/>
    <property type="gene ID" value="EUTSA_v10027593mg"/>
</dbReference>
<dbReference type="Proteomes" id="UP000030689">
    <property type="component" value="Unassembled WGS sequence"/>
</dbReference>
<evidence type="ECO:0000313" key="3">
    <source>
        <dbReference type="Proteomes" id="UP000030689"/>
    </source>
</evidence>
<feature type="compositionally biased region" description="Acidic residues" evidence="1">
    <location>
        <begin position="47"/>
        <end position="59"/>
    </location>
</feature>
<dbReference type="EMBL" id="KI517384">
    <property type="protein sequence ID" value="ESQ53595.1"/>
    <property type="molecule type" value="Genomic_DNA"/>
</dbReference>
<evidence type="ECO:0000256" key="1">
    <source>
        <dbReference type="SAM" id="MobiDB-lite"/>
    </source>
</evidence>
<proteinExistence type="predicted"/>
<dbReference type="KEGG" id="eus:EUTSA_v10027593mg"/>
<evidence type="ECO:0000313" key="2">
    <source>
        <dbReference type="EMBL" id="ESQ53595.1"/>
    </source>
</evidence>
<accession>V4LSM8</accession>
<keyword evidence="3" id="KW-1185">Reference proteome</keyword>
<organism evidence="2 3">
    <name type="scientific">Eutrema salsugineum</name>
    <name type="common">Saltwater cress</name>
    <name type="synonym">Sisymbrium salsugineum</name>
    <dbReference type="NCBI Taxonomy" id="72664"/>
    <lineage>
        <taxon>Eukaryota</taxon>
        <taxon>Viridiplantae</taxon>
        <taxon>Streptophyta</taxon>
        <taxon>Embryophyta</taxon>
        <taxon>Tracheophyta</taxon>
        <taxon>Spermatophyta</taxon>
        <taxon>Magnoliopsida</taxon>
        <taxon>eudicotyledons</taxon>
        <taxon>Gunneridae</taxon>
        <taxon>Pentapetalae</taxon>
        <taxon>rosids</taxon>
        <taxon>malvids</taxon>
        <taxon>Brassicales</taxon>
        <taxon>Brassicaceae</taxon>
        <taxon>Eutremeae</taxon>
        <taxon>Eutrema</taxon>
    </lineage>
</organism>
<gene>
    <name evidence="2" type="ORF">EUTSA_v10027593mg</name>
</gene>
<sequence>MYRVSSPQELLAQLFSLRNRSISPDREAESSSSTGRELLDLILTFNDESDDENASDDEDGISREDFFS</sequence>
<dbReference type="AlphaFoldDB" id="V4LSM8"/>
<feature type="region of interest" description="Disordered" evidence="1">
    <location>
        <begin position="45"/>
        <end position="68"/>
    </location>
</feature>